<proteinExistence type="predicted"/>
<gene>
    <name evidence="2" type="ORF">CONCODRAFT_13780</name>
</gene>
<keyword evidence="3" id="KW-1185">Reference proteome</keyword>
<accession>A0A137NQ28</accession>
<evidence type="ECO:0000313" key="3">
    <source>
        <dbReference type="Proteomes" id="UP000070444"/>
    </source>
</evidence>
<organism evidence="2 3">
    <name type="scientific">Conidiobolus coronatus (strain ATCC 28846 / CBS 209.66 / NRRL 28638)</name>
    <name type="common">Delacroixia coronata</name>
    <dbReference type="NCBI Taxonomy" id="796925"/>
    <lineage>
        <taxon>Eukaryota</taxon>
        <taxon>Fungi</taxon>
        <taxon>Fungi incertae sedis</taxon>
        <taxon>Zoopagomycota</taxon>
        <taxon>Entomophthoromycotina</taxon>
        <taxon>Entomophthoromycetes</taxon>
        <taxon>Entomophthorales</taxon>
        <taxon>Ancylistaceae</taxon>
        <taxon>Conidiobolus</taxon>
    </lineage>
</organism>
<dbReference type="AlphaFoldDB" id="A0A137NQ28"/>
<protein>
    <submittedName>
        <fullName evidence="2">Uncharacterized protein</fullName>
    </submittedName>
</protein>
<evidence type="ECO:0000256" key="1">
    <source>
        <dbReference type="SAM" id="MobiDB-lite"/>
    </source>
</evidence>
<feature type="compositionally biased region" description="Acidic residues" evidence="1">
    <location>
        <begin position="16"/>
        <end position="26"/>
    </location>
</feature>
<dbReference type="Proteomes" id="UP000070444">
    <property type="component" value="Unassembled WGS sequence"/>
</dbReference>
<feature type="region of interest" description="Disordered" evidence="1">
    <location>
        <begin position="1"/>
        <end position="26"/>
    </location>
</feature>
<feature type="non-terminal residue" evidence="2">
    <location>
        <position position="89"/>
    </location>
</feature>
<evidence type="ECO:0000313" key="2">
    <source>
        <dbReference type="EMBL" id="KXN64865.1"/>
    </source>
</evidence>
<dbReference type="EMBL" id="KQ965106">
    <property type="protein sequence ID" value="KXN64865.1"/>
    <property type="molecule type" value="Genomic_DNA"/>
</dbReference>
<reference evidence="2 3" key="1">
    <citation type="journal article" date="2015" name="Genome Biol. Evol.">
        <title>Phylogenomic analyses indicate that early fungi evolved digesting cell walls of algal ancestors of land plants.</title>
        <authorList>
            <person name="Chang Y."/>
            <person name="Wang S."/>
            <person name="Sekimoto S."/>
            <person name="Aerts A.L."/>
            <person name="Choi C."/>
            <person name="Clum A."/>
            <person name="LaButti K.M."/>
            <person name="Lindquist E.A."/>
            <person name="Yee Ngan C."/>
            <person name="Ohm R.A."/>
            <person name="Salamov A.A."/>
            <person name="Grigoriev I.V."/>
            <person name="Spatafora J.W."/>
            <person name="Berbee M.L."/>
        </authorList>
    </citation>
    <scope>NUCLEOTIDE SEQUENCE [LARGE SCALE GENOMIC DNA]</scope>
    <source>
        <strain evidence="2 3">NRRL 28638</strain>
    </source>
</reference>
<sequence>MEDSEGHTSSLAQYIDYEEEESTPEEEAICTITAALGKVGRLRKNQIEPYQTTNLTTDSNSEKIPKLVTMKENESVQQSLNNTAQDTSN</sequence>
<name>A0A137NQ28_CONC2</name>